<dbReference type="AlphaFoldDB" id="B2AI62"/>
<dbReference type="eggNOG" id="ENOG5033CZY">
    <property type="taxonomic scope" value="Bacteria"/>
</dbReference>
<dbReference type="InterPro" id="IPR043733">
    <property type="entry name" value="DUF5677"/>
</dbReference>
<name>B2AI62_CUPTR</name>
<organism evidence="1 2">
    <name type="scientific">Cupriavidus taiwanensis (strain DSM 17343 / BCRC 17206 / CCUG 44338 / CIP 107171 / LMG 19424 / R1)</name>
    <name type="common">Ralstonia taiwanensis (strain LMG 19424)</name>
    <dbReference type="NCBI Taxonomy" id="977880"/>
    <lineage>
        <taxon>Bacteria</taxon>
        <taxon>Pseudomonadati</taxon>
        <taxon>Pseudomonadota</taxon>
        <taxon>Betaproteobacteria</taxon>
        <taxon>Burkholderiales</taxon>
        <taxon>Burkholderiaceae</taxon>
        <taxon>Cupriavidus</taxon>
    </lineage>
</organism>
<reference evidence="1 2" key="1">
    <citation type="journal article" date="2008" name="Genome Res.">
        <title>Genome sequence of the beta-rhizobium Cupriavidus taiwanensis and comparative genomics of rhizobia.</title>
        <authorList>
            <person name="Amadou C."/>
            <person name="Pascal G."/>
            <person name="Mangenot S."/>
            <person name="Glew M."/>
            <person name="Bontemps C."/>
            <person name="Capela D."/>
            <person name="Carrere S."/>
            <person name="Cruveiller S."/>
            <person name="Dossat C."/>
            <person name="Lajus A."/>
            <person name="Marchetti M."/>
            <person name="Poinsot V."/>
            <person name="Rouy Z."/>
            <person name="Servin B."/>
            <person name="Saad M."/>
            <person name="Schenowitz C."/>
            <person name="Barbe V."/>
            <person name="Batut J."/>
            <person name="Medigue C."/>
            <person name="Masson-Boivin C."/>
        </authorList>
    </citation>
    <scope>NUCLEOTIDE SEQUENCE [LARGE SCALE GENOMIC DNA]</scope>
    <source>
        <strain evidence="2">DSM 17343 / BCRC 17206 / CCUG 44338 / CIP 107171 / LMG 19424 / R1</strain>
    </source>
</reference>
<protein>
    <submittedName>
        <fullName evidence="1">Uncharacterized protein</fullName>
    </submittedName>
</protein>
<proteinExistence type="predicted"/>
<dbReference type="Proteomes" id="UP000001692">
    <property type="component" value="Chromosome 2"/>
</dbReference>
<evidence type="ECO:0000313" key="2">
    <source>
        <dbReference type="Proteomes" id="UP000001692"/>
    </source>
</evidence>
<dbReference type="RefSeq" id="WP_012355115.1">
    <property type="nucleotide sequence ID" value="NC_010530.1"/>
</dbReference>
<sequence length="260" mass="28842">MTSSFEVDGFLSDLSGVIALNNREYAGRFRFARELNRLGMKILYQTAADKTKSAEWISLALLGRALQAFQAAMLLLERGMVPEASGSARHLCEALIVVGGLRADATLPQRIVSAHELHKKKIGNAILESKSLLELFNPEIISTLHARVSSLRDQRLDDLKLEQIAGKAGLLDVYTMYYRQLSGEGAHITAGTLEHHLVGGDDDIAELQMEPSDRGLDFVLLASISCLFGVIRETRERFGLEALESEWQIIAKRFDAEKMQ</sequence>
<dbReference type="GeneID" id="29763842"/>
<dbReference type="EMBL" id="CU633750">
    <property type="protein sequence ID" value="CAP63461.1"/>
    <property type="molecule type" value="Genomic_DNA"/>
</dbReference>
<dbReference type="HOGENOM" id="CLU_1056352_0_0_4"/>
<evidence type="ECO:0000313" key="1">
    <source>
        <dbReference type="EMBL" id="CAP63461.1"/>
    </source>
</evidence>
<dbReference type="KEGG" id="cti:RALTA_B0263"/>
<dbReference type="Pfam" id="PF18928">
    <property type="entry name" value="DUF5677"/>
    <property type="match status" value="1"/>
</dbReference>
<keyword evidence="2" id="KW-1185">Reference proteome</keyword>
<gene>
    <name evidence="1" type="ordered locus">RALTA_B0263</name>
</gene>
<accession>B2AI62</accession>